<evidence type="ECO:0000256" key="7">
    <source>
        <dbReference type="SAM" id="Phobius"/>
    </source>
</evidence>
<dbReference type="Pfam" id="PF01694">
    <property type="entry name" value="Rhomboid"/>
    <property type="match status" value="1"/>
</dbReference>
<evidence type="ECO:0000256" key="4">
    <source>
        <dbReference type="ARBA" id="ARBA00022801"/>
    </source>
</evidence>
<comment type="similarity">
    <text evidence="2">Belongs to the peptidase S54 family.</text>
</comment>
<evidence type="ECO:0000256" key="2">
    <source>
        <dbReference type="ARBA" id="ARBA00009045"/>
    </source>
</evidence>
<dbReference type="GO" id="GO:0008270">
    <property type="term" value="F:zinc ion binding"/>
    <property type="evidence" value="ECO:0007669"/>
    <property type="project" value="InterPro"/>
</dbReference>
<keyword evidence="10" id="KW-1185">Reference proteome</keyword>
<evidence type="ECO:0000313" key="9">
    <source>
        <dbReference type="EMBL" id="MSS84064.1"/>
    </source>
</evidence>
<keyword evidence="6 7" id="KW-0472">Membrane</keyword>
<keyword evidence="5 7" id="KW-1133">Transmembrane helix</keyword>
<keyword evidence="9" id="KW-0645">Protease</keyword>
<protein>
    <submittedName>
        <fullName evidence="9">Rhomboid family intramembrane serine protease</fullName>
    </submittedName>
</protein>
<dbReference type="Pfam" id="PF00643">
    <property type="entry name" value="zf-B_box"/>
    <property type="match status" value="1"/>
</dbReference>
<evidence type="ECO:0000256" key="3">
    <source>
        <dbReference type="ARBA" id="ARBA00022692"/>
    </source>
</evidence>
<feature type="transmembrane region" description="Helical" evidence="7">
    <location>
        <begin position="186"/>
        <end position="205"/>
    </location>
</feature>
<dbReference type="Gene3D" id="1.20.1540.10">
    <property type="entry name" value="Rhomboid-like"/>
    <property type="match status" value="1"/>
</dbReference>
<proteinExistence type="inferred from homology"/>
<dbReference type="SUPFAM" id="SSF144091">
    <property type="entry name" value="Rhomboid-like"/>
    <property type="match status" value="1"/>
</dbReference>
<comment type="subcellular location">
    <subcellularLocation>
        <location evidence="1">Membrane</location>
        <topology evidence="1">Multi-pass membrane protein</topology>
    </subcellularLocation>
</comment>
<dbReference type="InterPro" id="IPR022764">
    <property type="entry name" value="Peptidase_S54_rhomboid_dom"/>
</dbReference>
<dbReference type="InterPro" id="IPR000315">
    <property type="entry name" value="Znf_B-box"/>
</dbReference>
<evidence type="ECO:0000256" key="5">
    <source>
        <dbReference type="ARBA" id="ARBA00022989"/>
    </source>
</evidence>
<organism evidence="9 10">
    <name type="scientific">Scrofimicrobium canadense</name>
    <dbReference type="NCBI Taxonomy" id="2652290"/>
    <lineage>
        <taxon>Bacteria</taxon>
        <taxon>Bacillati</taxon>
        <taxon>Actinomycetota</taxon>
        <taxon>Actinomycetes</taxon>
        <taxon>Actinomycetales</taxon>
        <taxon>Actinomycetaceae</taxon>
        <taxon>Scrofimicrobium</taxon>
    </lineage>
</organism>
<feature type="domain" description="B box-type" evidence="8">
    <location>
        <begin position="1"/>
        <end position="26"/>
    </location>
</feature>
<feature type="transmembrane region" description="Helical" evidence="7">
    <location>
        <begin position="57"/>
        <end position="77"/>
    </location>
</feature>
<dbReference type="EMBL" id="VULO01000005">
    <property type="protein sequence ID" value="MSS84064.1"/>
    <property type="molecule type" value="Genomic_DNA"/>
</dbReference>
<dbReference type="PANTHER" id="PTHR43731">
    <property type="entry name" value="RHOMBOID PROTEASE"/>
    <property type="match status" value="1"/>
</dbReference>
<accession>A0A6N7VQQ8</accession>
<dbReference type="AlphaFoldDB" id="A0A6N7VQQ8"/>
<dbReference type="Gene3D" id="3.30.160.60">
    <property type="entry name" value="Classic Zinc Finger"/>
    <property type="match status" value="1"/>
</dbReference>
<reference evidence="9 10" key="1">
    <citation type="submission" date="2019-08" db="EMBL/GenBank/DDBJ databases">
        <title>In-depth cultivation of the pig gut microbiome towards novel bacterial diversity and tailored functional studies.</title>
        <authorList>
            <person name="Wylensek D."/>
            <person name="Hitch T.C.A."/>
            <person name="Clavel T."/>
        </authorList>
    </citation>
    <scope>NUCLEOTIDE SEQUENCE [LARGE SCALE GENOMIC DNA]</scope>
    <source>
        <strain evidence="9 10">WB03_NA08</strain>
    </source>
</reference>
<feature type="transmembrane region" description="Helical" evidence="7">
    <location>
        <begin position="211"/>
        <end position="231"/>
    </location>
</feature>
<dbReference type="InterPro" id="IPR050925">
    <property type="entry name" value="Rhomboid_protease_S54"/>
</dbReference>
<feature type="transmembrane region" description="Helical" evidence="7">
    <location>
        <begin position="133"/>
        <end position="153"/>
    </location>
</feature>
<dbReference type="PANTHER" id="PTHR43731:SF14">
    <property type="entry name" value="PRESENILIN-ASSOCIATED RHOMBOID-LIKE PROTEIN, MITOCHONDRIAL"/>
    <property type="match status" value="1"/>
</dbReference>
<feature type="transmembrane region" description="Helical" evidence="7">
    <location>
        <begin position="97"/>
        <end position="121"/>
    </location>
</feature>
<dbReference type="GO" id="GO:0004252">
    <property type="term" value="F:serine-type endopeptidase activity"/>
    <property type="evidence" value="ECO:0007669"/>
    <property type="project" value="InterPro"/>
</dbReference>
<dbReference type="GO" id="GO:0016020">
    <property type="term" value="C:membrane"/>
    <property type="evidence" value="ECO:0007669"/>
    <property type="project" value="UniProtKB-SubCell"/>
</dbReference>
<keyword evidence="3 7" id="KW-0812">Transmembrane</keyword>
<evidence type="ECO:0000256" key="1">
    <source>
        <dbReference type="ARBA" id="ARBA00004141"/>
    </source>
</evidence>
<dbReference type="InterPro" id="IPR035952">
    <property type="entry name" value="Rhomboid-like_sf"/>
</dbReference>
<evidence type="ECO:0000313" key="10">
    <source>
        <dbReference type="Proteomes" id="UP000470875"/>
    </source>
</evidence>
<name>A0A6N7VQQ8_9ACTO</name>
<dbReference type="PROSITE" id="PS50119">
    <property type="entry name" value="ZF_BBOX"/>
    <property type="match status" value="1"/>
</dbReference>
<evidence type="ECO:0000256" key="6">
    <source>
        <dbReference type="ARBA" id="ARBA00023136"/>
    </source>
</evidence>
<feature type="transmembrane region" description="Helical" evidence="7">
    <location>
        <begin position="159"/>
        <end position="179"/>
    </location>
</feature>
<keyword evidence="4" id="KW-0378">Hydrolase</keyword>
<gene>
    <name evidence="9" type="ORF">FYJ24_04645</name>
</gene>
<dbReference type="GO" id="GO:0006508">
    <property type="term" value="P:proteolysis"/>
    <property type="evidence" value="ECO:0007669"/>
    <property type="project" value="UniProtKB-KW"/>
</dbReference>
<feature type="transmembrane region" description="Helical" evidence="7">
    <location>
        <begin position="243"/>
        <end position="266"/>
    </location>
</feature>
<evidence type="ECO:0000259" key="8">
    <source>
        <dbReference type="PROSITE" id="PS50119"/>
    </source>
</evidence>
<sequence>MCPRHPGTPAVGYCKRCNRPTCSDCTIPTEVGTICVDCANPRSRRRFTLAVPGGQPVVTYAVLILNALIFVLGKIWPAIYNALAFNPAAAYTQPWRFITSGFVHIGFFHLFFNMLMLYIIGAAVEKAAGRWRFVCLYLLSIMGGSMAILGWVYADNQSLLVVTVGASGALYGLLGAVFVEQRLSGMSTTAILVLLGINLAFSFINAGSVSWQAHIGGLIVGALVAWMYLVLSRPRPGMTERKQTLWSIAATAGVCALLAGITVGLYQGLMPLLHAVGVA</sequence>
<dbReference type="SUPFAM" id="SSF57845">
    <property type="entry name" value="B-box zinc-binding domain"/>
    <property type="match status" value="1"/>
</dbReference>
<comment type="caution">
    <text evidence="9">The sequence shown here is derived from an EMBL/GenBank/DDBJ whole genome shotgun (WGS) entry which is preliminary data.</text>
</comment>
<dbReference type="Proteomes" id="UP000470875">
    <property type="component" value="Unassembled WGS sequence"/>
</dbReference>